<dbReference type="CDD" id="cd01347">
    <property type="entry name" value="ligand_gated_channel"/>
    <property type="match status" value="1"/>
</dbReference>
<dbReference type="GO" id="GO:0044718">
    <property type="term" value="P:siderophore transmembrane transport"/>
    <property type="evidence" value="ECO:0007669"/>
    <property type="project" value="TreeGrafter"/>
</dbReference>
<feature type="domain" description="TonB-dependent receptor-like beta-barrel" evidence="13">
    <location>
        <begin position="207"/>
        <end position="603"/>
    </location>
</feature>
<dbReference type="OrthoDB" id="1631017at2"/>
<accession>A0A1G9QW25</accession>
<organism evidence="15 16">
    <name type="scientific">Dendrosporobacter quercicolus</name>
    <dbReference type="NCBI Taxonomy" id="146817"/>
    <lineage>
        <taxon>Bacteria</taxon>
        <taxon>Bacillati</taxon>
        <taxon>Bacillota</taxon>
        <taxon>Negativicutes</taxon>
        <taxon>Selenomonadales</taxon>
        <taxon>Sporomusaceae</taxon>
        <taxon>Dendrosporobacter</taxon>
    </lineage>
</organism>
<proteinExistence type="inferred from homology"/>
<dbReference type="InterPro" id="IPR037066">
    <property type="entry name" value="Plug_dom_sf"/>
</dbReference>
<keyword evidence="16" id="KW-1185">Reference proteome</keyword>
<reference evidence="15 16" key="1">
    <citation type="submission" date="2016-10" db="EMBL/GenBank/DDBJ databases">
        <authorList>
            <person name="de Groot N.N."/>
        </authorList>
    </citation>
    <scope>NUCLEOTIDE SEQUENCE [LARGE SCALE GENOMIC DNA]</scope>
    <source>
        <strain evidence="15 16">DSM 1736</strain>
    </source>
</reference>
<dbReference type="InterPro" id="IPR039426">
    <property type="entry name" value="TonB-dep_rcpt-like"/>
</dbReference>
<dbReference type="Gene3D" id="2.40.170.20">
    <property type="entry name" value="TonB-dependent receptor, beta-barrel domain"/>
    <property type="match status" value="1"/>
</dbReference>
<evidence type="ECO:0000259" key="13">
    <source>
        <dbReference type="Pfam" id="PF00593"/>
    </source>
</evidence>
<dbReference type="GO" id="GO:0015344">
    <property type="term" value="F:siderophore uptake transmembrane transporter activity"/>
    <property type="evidence" value="ECO:0007669"/>
    <property type="project" value="TreeGrafter"/>
</dbReference>
<dbReference type="InterPro" id="IPR036942">
    <property type="entry name" value="Beta-barrel_TonB_sf"/>
</dbReference>
<dbReference type="Gene3D" id="2.170.130.10">
    <property type="entry name" value="TonB-dependent receptor, plug domain"/>
    <property type="match status" value="1"/>
</dbReference>
<feature type="chain" id="PRO_5011529584" evidence="12">
    <location>
        <begin position="27"/>
        <end position="632"/>
    </location>
</feature>
<dbReference type="SUPFAM" id="SSF56935">
    <property type="entry name" value="Porins"/>
    <property type="match status" value="1"/>
</dbReference>
<dbReference type="PROSITE" id="PS01156">
    <property type="entry name" value="TONB_DEPENDENT_REC_2"/>
    <property type="match status" value="1"/>
</dbReference>
<evidence type="ECO:0000256" key="6">
    <source>
        <dbReference type="ARBA" id="ARBA00023077"/>
    </source>
</evidence>
<dbReference type="InterPro" id="IPR010917">
    <property type="entry name" value="TonB_rcpt_CS"/>
</dbReference>
<keyword evidence="2 10" id="KW-0813">Transport</keyword>
<name>A0A1G9QW25_9FIRM</name>
<dbReference type="Pfam" id="PF00593">
    <property type="entry name" value="TonB_dep_Rec_b-barrel"/>
    <property type="match status" value="1"/>
</dbReference>
<evidence type="ECO:0000256" key="12">
    <source>
        <dbReference type="SAM" id="SignalP"/>
    </source>
</evidence>
<evidence type="ECO:0000256" key="11">
    <source>
        <dbReference type="RuleBase" id="RU003357"/>
    </source>
</evidence>
<keyword evidence="8" id="KW-0675">Receptor</keyword>
<comment type="subcellular location">
    <subcellularLocation>
        <location evidence="1 10">Cell outer membrane</location>
        <topology evidence="1 10">Multi-pass membrane protein</topology>
    </subcellularLocation>
</comment>
<dbReference type="STRING" id="146817.SAMN04488502_102330"/>
<evidence type="ECO:0000256" key="8">
    <source>
        <dbReference type="ARBA" id="ARBA00023170"/>
    </source>
</evidence>
<keyword evidence="3 10" id="KW-1134">Transmembrane beta strand</keyword>
<comment type="similarity">
    <text evidence="10 11">Belongs to the TonB-dependent receptor family.</text>
</comment>
<evidence type="ECO:0000256" key="9">
    <source>
        <dbReference type="ARBA" id="ARBA00023237"/>
    </source>
</evidence>
<evidence type="ECO:0000256" key="4">
    <source>
        <dbReference type="ARBA" id="ARBA00022692"/>
    </source>
</evidence>
<dbReference type="PANTHER" id="PTHR30069">
    <property type="entry name" value="TONB-DEPENDENT OUTER MEMBRANE RECEPTOR"/>
    <property type="match status" value="1"/>
</dbReference>
<feature type="domain" description="TonB-dependent receptor plug" evidence="14">
    <location>
        <begin position="49"/>
        <end position="156"/>
    </location>
</feature>
<dbReference type="PANTHER" id="PTHR30069:SF29">
    <property type="entry name" value="HEMOGLOBIN AND HEMOGLOBIN-HAPTOGLOBIN-BINDING PROTEIN 1-RELATED"/>
    <property type="match status" value="1"/>
</dbReference>
<dbReference type="Pfam" id="PF07715">
    <property type="entry name" value="Plug"/>
    <property type="match status" value="1"/>
</dbReference>
<dbReference type="PROSITE" id="PS52016">
    <property type="entry name" value="TONB_DEPENDENT_REC_3"/>
    <property type="match status" value="1"/>
</dbReference>
<keyword evidence="9 10" id="KW-0998">Cell outer membrane</keyword>
<evidence type="ECO:0000256" key="1">
    <source>
        <dbReference type="ARBA" id="ARBA00004571"/>
    </source>
</evidence>
<dbReference type="Proteomes" id="UP000214880">
    <property type="component" value="Unassembled WGS sequence"/>
</dbReference>
<sequence>MNLNVKKKFLLGLVVGILGQPACSFASEAAEFNLDEVIVTALRVESKDLETPAYVNIYTEEQLKSTGAANVLEAIKFTEGMIYHSMGPGGQSWAGMTSKAVIRGSEKGTLILVNGVKMNMDGNYNLEDIPLQNVERVEILKGAASVLYGSEAFGGVINVITKKTANNSIAYSQGNFGQKNHSISLQADQFSIIGAMQEMDRVKRLSASGYGTGGSEKRSFQWSYQLNEQWSFTHGHIENEYSFEQYAGSKPNFDWNTRKQASQYEDTKDYLRLHYDGARWDVGIYSNLQQRDYDKYTSLNTASANHSNSERYKFAEYGIDAQTTWNASGVNFLGGWGYSHAQYKNNVRLPAADKLRLDKSRDSYSAFLQASKEIGNDTTVILGIRQDYVDTGSDTISAFSPQFQLLKKLNEHKSWYINTGKSFKMPTFNQLYDTSGDLTGSNADLQPEEGWNYETGLKWEGNSSTFKAALFYMDYESIKYINQNANIPDADSYYIPENTPYRNSGIELSYQKRLNGAFSYLVGASYGNPEIKNSNSNGKWISQYGRLQFNTALRYSEDKWTANLLANYFANRAFTEKPQFPVTLTVAYAMDERRTVSLVVDNLLDRRDINTHSTSYYYSLPRSYRIGYTQTF</sequence>
<evidence type="ECO:0000313" key="16">
    <source>
        <dbReference type="Proteomes" id="UP000214880"/>
    </source>
</evidence>
<evidence type="ECO:0000256" key="5">
    <source>
        <dbReference type="ARBA" id="ARBA00022729"/>
    </source>
</evidence>
<dbReference type="InterPro" id="IPR012910">
    <property type="entry name" value="Plug_dom"/>
</dbReference>
<evidence type="ECO:0000256" key="7">
    <source>
        <dbReference type="ARBA" id="ARBA00023136"/>
    </source>
</evidence>
<dbReference type="EMBL" id="FNHB01000002">
    <property type="protein sequence ID" value="SDM15232.1"/>
    <property type="molecule type" value="Genomic_DNA"/>
</dbReference>
<evidence type="ECO:0000313" key="15">
    <source>
        <dbReference type="EMBL" id="SDM15232.1"/>
    </source>
</evidence>
<gene>
    <name evidence="15" type="ORF">SAMN04488502_102330</name>
</gene>
<evidence type="ECO:0000256" key="10">
    <source>
        <dbReference type="PROSITE-ProRule" id="PRU01360"/>
    </source>
</evidence>
<dbReference type="InterPro" id="IPR000531">
    <property type="entry name" value="Beta-barrel_TonB"/>
</dbReference>
<keyword evidence="4 10" id="KW-0812">Transmembrane</keyword>
<evidence type="ECO:0000259" key="14">
    <source>
        <dbReference type="Pfam" id="PF07715"/>
    </source>
</evidence>
<feature type="signal peptide" evidence="12">
    <location>
        <begin position="1"/>
        <end position="26"/>
    </location>
</feature>
<dbReference type="GO" id="GO:0009279">
    <property type="term" value="C:cell outer membrane"/>
    <property type="evidence" value="ECO:0007669"/>
    <property type="project" value="UniProtKB-SubCell"/>
</dbReference>
<protein>
    <submittedName>
        <fullName evidence="15">Iron complex outermembrane recepter protein</fullName>
    </submittedName>
</protein>
<dbReference type="RefSeq" id="WP_092070838.1">
    <property type="nucleotide sequence ID" value="NZ_FNHB01000002.1"/>
</dbReference>
<evidence type="ECO:0000256" key="2">
    <source>
        <dbReference type="ARBA" id="ARBA00022448"/>
    </source>
</evidence>
<evidence type="ECO:0000256" key="3">
    <source>
        <dbReference type="ARBA" id="ARBA00022452"/>
    </source>
</evidence>
<keyword evidence="5 12" id="KW-0732">Signal</keyword>
<keyword evidence="7 10" id="KW-0472">Membrane</keyword>
<dbReference type="AlphaFoldDB" id="A0A1G9QW25"/>
<keyword evidence="6 11" id="KW-0798">TonB box</keyword>